<protein>
    <submittedName>
        <fullName evidence="2">Uncharacterized protein LOC130505808</fullName>
    </submittedName>
</protein>
<dbReference type="Proteomes" id="UP000504610">
    <property type="component" value="Unplaced"/>
</dbReference>
<keyword evidence="1" id="KW-1185">Reference proteome</keyword>
<accession>A0A9W3CXS7</accession>
<dbReference type="GeneID" id="130505808"/>
<organism evidence="1 2">
    <name type="scientific">Raphanus sativus</name>
    <name type="common">Radish</name>
    <name type="synonym">Raphanus raphanistrum var. sativus</name>
    <dbReference type="NCBI Taxonomy" id="3726"/>
    <lineage>
        <taxon>Eukaryota</taxon>
        <taxon>Viridiplantae</taxon>
        <taxon>Streptophyta</taxon>
        <taxon>Embryophyta</taxon>
        <taxon>Tracheophyta</taxon>
        <taxon>Spermatophyta</taxon>
        <taxon>Magnoliopsida</taxon>
        <taxon>eudicotyledons</taxon>
        <taxon>Gunneridae</taxon>
        <taxon>Pentapetalae</taxon>
        <taxon>rosids</taxon>
        <taxon>malvids</taxon>
        <taxon>Brassicales</taxon>
        <taxon>Brassicaceae</taxon>
        <taxon>Brassiceae</taxon>
        <taxon>Raphanus</taxon>
    </lineage>
</organism>
<sequence>MCASQDDGSVQRRFAAVIRRAPSLRYSVVSDLSICSTDLLIGASLLLYEEETVSVSRSRSHPPDLTPSPLSIMFGSALKILLPLREGEDLSQVSPHCYTISSTDRRAEPSINLSRKSHQPFTCHCSVCAELGFHRQRQFDTSIGLGLQNFGCGPNKSKIYH</sequence>
<dbReference type="RefSeq" id="XP_056856395.1">
    <property type="nucleotide sequence ID" value="XM_057000415.1"/>
</dbReference>
<reference evidence="2" key="1">
    <citation type="submission" date="2025-08" db="UniProtKB">
        <authorList>
            <consortium name="RefSeq"/>
        </authorList>
    </citation>
    <scope>IDENTIFICATION</scope>
    <source>
        <tissue evidence="2">Leaf</tissue>
    </source>
</reference>
<evidence type="ECO:0000313" key="2">
    <source>
        <dbReference type="RefSeq" id="XP_056856395.1"/>
    </source>
</evidence>
<evidence type="ECO:0000313" key="1">
    <source>
        <dbReference type="Proteomes" id="UP000504610"/>
    </source>
</evidence>
<dbReference type="KEGG" id="rsz:130505808"/>
<dbReference type="AlphaFoldDB" id="A0A9W3CXS7"/>
<name>A0A9W3CXS7_RAPSA</name>
<proteinExistence type="predicted"/>
<gene>
    <name evidence="2" type="primary">LOC130505808</name>
</gene>